<feature type="transmembrane region" description="Helical" evidence="1">
    <location>
        <begin position="77"/>
        <end position="97"/>
    </location>
</feature>
<protein>
    <recommendedName>
        <fullName evidence="4">EpsG family protein</fullName>
    </recommendedName>
</protein>
<feature type="transmembrane region" description="Helical" evidence="1">
    <location>
        <begin position="172"/>
        <end position="189"/>
    </location>
</feature>
<feature type="transmembrane region" description="Helical" evidence="1">
    <location>
        <begin position="103"/>
        <end position="122"/>
    </location>
</feature>
<keyword evidence="1" id="KW-1133">Transmembrane helix</keyword>
<organism evidence="2 3">
    <name type="scientific">Candidatus Afipia apatlaquensis</name>
    <dbReference type="NCBI Taxonomy" id="2712852"/>
    <lineage>
        <taxon>Bacteria</taxon>
        <taxon>Pseudomonadati</taxon>
        <taxon>Pseudomonadota</taxon>
        <taxon>Alphaproteobacteria</taxon>
        <taxon>Hyphomicrobiales</taxon>
        <taxon>Nitrobacteraceae</taxon>
        <taxon>Afipia</taxon>
    </lineage>
</organism>
<keyword evidence="1" id="KW-0472">Membrane</keyword>
<accession>A0A7C9VHP4</accession>
<dbReference type="EMBL" id="JAAMRR010000100">
    <property type="protein sequence ID" value="NGX94032.1"/>
    <property type="molecule type" value="Genomic_DNA"/>
</dbReference>
<proteinExistence type="predicted"/>
<gene>
    <name evidence="2" type="ORF">G4V63_01885</name>
</gene>
<name>A0A7C9VHP4_9BRAD</name>
<evidence type="ECO:0000256" key="1">
    <source>
        <dbReference type="SAM" id="Phobius"/>
    </source>
</evidence>
<dbReference type="Proteomes" id="UP000480266">
    <property type="component" value="Unassembled WGS sequence"/>
</dbReference>
<feature type="transmembrane region" description="Helical" evidence="1">
    <location>
        <begin position="274"/>
        <end position="291"/>
    </location>
</feature>
<evidence type="ECO:0008006" key="4">
    <source>
        <dbReference type="Google" id="ProtNLM"/>
    </source>
</evidence>
<feature type="transmembrane region" description="Helical" evidence="1">
    <location>
        <begin position="50"/>
        <end position="70"/>
    </location>
</feature>
<feature type="transmembrane region" description="Helical" evidence="1">
    <location>
        <begin position="306"/>
        <end position="326"/>
    </location>
</feature>
<keyword evidence="3" id="KW-1185">Reference proteome</keyword>
<evidence type="ECO:0000313" key="3">
    <source>
        <dbReference type="Proteomes" id="UP000480266"/>
    </source>
</evidence>
<evidence type="ECO:0000313" key="2">
    <source>
        <dbReference type="EMBL" id="NGX94032.1"/>
    </source>
</evidence>
<feature type="transmembrane region" description="Helical" evidence="1">
    <location>
        <begin position="21"/>
        <end position="38"/>
    </location>
</feature>
<feature type="transmembrane region" description="Helical" evidence="1">
    <location>
        <begin position="134"/>
        <end position="166"/>
    </location>
</feature>
<feature type="transmembrane region" description="Helical" evidence="1">
    <location>
        <begin position="198"/>
        <end position="219"/>
    </location>
</feature>
<sequence length="384" mass="42201">MNQEARHVPGISRAFIPWRRLVAVNAAIIIGYAIYKIVHDVPDLEYVHLLVGYHFGFTKRALIGAIVSLGADRVSPWLVYVLGSTALLATAGLYLVLFKRTFGFSQVTAPLLVFIIGSPLFLKNFVKTIGYFDIYGCLFAIVMLLIPARSVAFVVLAACGSIALILIHHIHMLLYVPAIAAIVVIRYYCNGHLSKPDIAVGAAMAGLVSAVFVAIQVYGNVPVSQAEFSQYLRSRMGSGGAATDALSFAYIWFRTLPDEISETWKTMPTNLSTAWAYPILIALHAPLIRYFRDSIRALTSPHHRRVVLAALVLISLGYLVICVTVFDYARWVSSWAVCMMLMLHAVKQLPASDPVALIAEDDKRALACAIVLTVIPRVGIIRPF</sequence>
<dbReference type="AlphaFoldDB" id="A0A7C9VHP4"/>
<comment type="caution">
    <text evidence="2">The sequence shown here is derived from an EMBL/GenBank/DDBJ whole genome shotgun (WGS) entry which is preliminary data.</text>
</comment>
<keyword evidence="1" id="KW-0812">Transmembrane</keyword>
<reference evidence="2" key="1">
    <citation type="submission" date="2020-02" db="EMBL/GenBank/DDBJ databases">
        <title>Draft genome sequence of Candidatus Afipia apatlaquensis IBT-C3, a potential strain for decolorization of textile dyes.</title>
        <authorList>
            <person name="Sanchez-Reyes A."/>
            <person name="Breton-Deval L."/>
            <person name="Mangelson H."/>
            <person name="Sanchez-Flores A."/>
        </authorList>
    </citation>
    <scope>NUCLEOTIDE SEQUENCE [LARGE SCALE GENOMIC DNA]</scope>
    <source>
        <strain evidence="2">IBT-C3</strain>
    </source>
</reference>